<dbReference type="SUPFAM" id="SSF56024">
    <property type="entry name" value="Phospholipase D/nuclease"/>
    <property type="match status" value="2"/>
</dbReference>
<dbReference type="InterPro" id="IPR001736">
    <property type="entry name" value="PLipase_D/transphosphatidylase"/>
</dbReference>
<dbReference type="PIRSF" id="PIRSF036470">
    <property type="entry name" value="PLD_plant"/>
    <property type="match status" value="1"/>
</dbReference>
<evidence type="ECO:0000313" key="11">
    <source>
        <dbReference type="EMBL" id="MED6193557.1"/>
    </source>
</evidence>
<evidence type="ECO:0000256" key="1">
    <source>
        <dbReference type="ARBA" id="ARBA00000798"/>
    </source>
</evidence>
<proteinExistence type="inferred from homology"/>
<keyword evidence="6 9" id="KW-0106">Calcium</keyword>
<dbReference type="EC" id="3.1.4.4" evidence="2 9"/>
<dbReference type="SMART" id="SM00155">
    <property type="entry name" value="PLDc"/>
    <property type="match status" value="2"/>
</dbReference>
<sequence length="866" mass="98186">MTSNIIFTLEQDNYVFSGTTVLGKAYLAVDEEILNADHDEGVDKWVDIVDERKNPIDGAPKIHVKLYFFDAKRDENWSQGIKAPDFPGVPRTFFSQHKGCKVTLYQDAHVLDDFFPKVVLDGGETYKPQRCWEDIFDAINEAKHFIYIAGWSLYTEISLIRDPKRQKHGGDMTLGQLLKKKANDGVKVVLLLWQDGIPLLFGYRITIMGTHDKETESYFKNTNVHCVLCPRDSVLFTHHQKILVVDAKLQNGDESNKRRIVSFIGGIDLCDGRYDTQSHSLFQTLAIEHSKDFYQPSIDGSSIEKGGPREPWHDVHCKLEGPVAWDVYSTFVQRYKKQGTDQSMLLSEEKFRDIIIAPSQATNPDDNETWNIQLFRSIDNEATLGFPNTVKKAYDAGLVISGEENKMIDRSIQDAYISAIRRAKNFIYIENQYFIGSVFGWSADNKEFDAWNLIPKELSLKIVSKIKAKEKFMVYVVIPMWPEGLPKDKTAGTAQKVLYLQRRTIEMMYKDIVEALKVEKIEQDPYKYLSFFCLGNREVKKDAKYVPRETPTQGSHYQRAQDARRFMIYVHSKMMIVDDEYIIIGSANINQRSMDGGRDSEIAMGAYQPHHLATNQGGARGQIHGFRMSLWYEHLGIHDDTFLNPESKECINKVKHLGEKYWNLDSNKDSVNLPGHLLRYPIEISANGSVTNLKGFEFFPDTDDAPILGEKSPTFISPERDHRARSAAPSRSCAAVQLSLLSRSFTFVRSPLFLSLQRRPLLHLNPRQSAISVVVQQLDARSQRWSPSICLLQRLFLLASPPSSSVSTPSSAALPLPSLVVFILLLFCRNLGSLQHGPSCLDATAARDGSTQSLRSTSHSSSETLV</sequence>
<accession>A0ABU6X7F3</accession>
<comment type="similarity">
    <text evidence="9">Belongs to the phospholipase D family. C2-PLD subfamily.</text>
</comment>
<dbReference type="InterPro" id="IPR011402">
    <property type="entry name" value="PLipase_D_pln"/>
</dbReference>
<evidence type="ECO:0000256" key="4">
    <source>
        <dbReference type="ARBA" id="ARBA00022737"/>
    </source>
</evidence>
<comment type="function">
    <text evidence="9">Hydrolyzes glycerol-phospholipids at the terminal phosphodiesteric bond.</text>
</comment>
<gene>
    <name evidence="11" type="primary">PLD1_2</name>
    <name evidence="11" type="ORF">PIB30_020701</name>
</gene>
<keyword evidence="7 9" id="KW-0442">Lipid degradation</keyword>
<dbReference type="InterPro" id="IPR015679">
    <property type="entry name" value="PLipase_D_fam"/>
</dbReference>
<dbReference type="PROSITE" id="PS50035">
    <property type="entry name" value="PLD"/>
    <property type="match status" value="2"/>
</dbReference>
<evidence type="ECO:0000256" key="7">
    <source>
        <dbReference type="ARBA" id="ARBA00022963"/>
    </source>
</evidence>
<dbReference type="Proteomes" id="UP001341840">
    <property type="component" value="Unassembled WGS sequence"/>
</dbReference>
<keyword evidence="4" id="KW-0677">Repeat</keyword>
<comment type="catalytic activity">
    <reaction evidence="1 9">
        <text>a 1,2-diacyl-sn-glycero-3-phosphocholine + H2O = a 1,2-diacyl-sn-glycero-3-phosphate + choline + H(+)</text>
        <dbReference type="Rhea" id="RHEA:14445"/>
        <dbReference type="ChEBI" id="CHEBI:15354"/>
        <dbReference type="ChEBI" id="CHEBI:15377"/>
        <dbReference type="ChEBI" id="CHEBI:15378"/>
        <dbReference type="ChEBI" id="CHEBI:57643"/>
        <dbReference type="ChEBI" id="CHEBI:58608"/>
        <dbReference type="EC" id="3.1.4.4"/>
    </reaction>
</comment>
<evidence type="ECO:0000256" key="8">
    <source>
        <dbReference type="ARBA" id="ARBA00023098"/>
    </source>
</evidence>
<organism evidence="11 12">
    <name type="scientific">Stylosanthes scabra</name>
    <dbReference type="NCBI Taxonomy" id="79078"/>
    <lineage>
        <taxon>Eukaryota</taxon>
        <taxon>Viridiplantae</taxon>
        <taxon>Streptophyta</taxon>
        <taxon>Embryophyta</taxon>
        <taxon>Tracheophyta</taxon>
        <taxon>Spermatophyta</taxon>
        <taxon>Magnoliopsida</taxon>
        <taxon>eudicotyledons</taxon>
        <taxon>Gunneridae</taxon>
        <taxon>Pentapetalae</taxon>
        <taxon>rosids</taxon>
        <taxon>fabids</taxon>
        <taxon>Fabales</taxon>
        <taxon>Fabaceae</taxon>
        <taxon>Papilionoideae</taxon>
        <taxon>50 kb inversion clade</taxon>
        <taxon>dalbergioids sensu lato</taxon>
        <taxon>Dalbergieae</taxon>
        <taxon>Pterocarpus clade</taxon>
        <taxon>Stylosanthes</taxon>
    </lineage>
</organism>
<dbReference type="GO" id="GO:0004630">
    <property type="term" value="F:phospholipase D activity"/>
    <property type="evidence" value="ECO:0007669"/>
    <property type="project" value="UniProtKB-EC"/>
</dbReference>
<keyword evidence="8" id="KW-0443">Lipid metabolism</keyword>
<evidence type="ECO:0000256" key="2">
    <source>
        <dbReference type="ARBA" id="ARBA00012027"/>
    </source>
</evidence>
<evidence type="ECO:0000259" key="10">
    <source>
        <dbReference type="PROSITE" id="PS50035"/>
    </source>
</evidence>
<keyword evidence="3" id="KW-0479">Metal-binding</keyword>
<feature type="domain" description="PLD phosphodiesterase" evidence="10">
    <location>
        <begin position="234"/>
        <end position="273"/>
    </location>
</feature>
<dbReference type="Pfam" id="PF00614">
    <property type="entry name" value="PLDc"/>
    <property type="match status" value="2"/>
</dbReference>
<dbReference type="InterPro" id="IPR024632">
    <property type="entry name" value="PLipase_D_C"/>
</dbReference>
<keyword evidence="5 9" id="KW-0378">Hydrolase</keyword>
<comment type="caution">
    <text evidence="11">The sequence shown here is derived from an EMBL/GenBank/DDBJ whole genome shotgun (WGS) entry which is preliminary data.</text>
</comment>
<evidence type="ECO:0000313" key="12">
    <source>
        <dbReference type="Proteomes" id="UP001341840"/>
    </source>
</evidence>
<name>A0ABU6X7F3_9FABA</name>
<evidence type="ECO:0000256" key="6">
    <source>
        <dbReference type="ARBA" id="ARBA00022837"/>
    </source>
</evidence>
<protein>
    <recommendedName>
        <fullName evidence="2 9">Phospholipase D</fullName>
        <ecNumber evidence="2 9">3.1.4.4</ecNumber>
    </recommendedName>
</protein>
<dbReference type="Gene3D" id="3.30.870.10">
    <property type="entry name" value="Endonuclease Chain A"/>
    <property type="match status" value="2"/>
</dbReference>
<evidence type="ECO:0000256" key="5">
    <source>
        <dbReference type="ARBA" id="ARBA00022801"/>
    </source>
</evidence>
<evidence type="ECO:0000256" key="9">
    <source>
        <dbReference type="PIRNR" id="PIRNR036470"/>
    </source>
</evidence>
<dbReference type="Pfam" id="PF12357">
    <property type="entry name" value="PLD_C"/>
    <property type="match status" value="1"/>
</dbReference>
<dbReference type="EMBL" id="JASCZI010211515">
    <property type="protein sequence ID" value="MED6193557.1"/>
    <property type="molecule type" value="Genomic_DNA"/>
</dbReference>
<keyword evidence="12" id="KW-1185">Reference proteome</keyword>
<comment type="cofactor">
    <cofactor evidence="9">
        <name>Ca(2+)</name>
        <dbReference type="ChEBI" id="CHEBI:29108"/>
    </cofactor>
</comment>
<reference evidence="11 12" key="1">
    <citation type="journal article" date="2023" name="Plants (Basel)">
        <title>Bridging the Gap: Combining Genomics and Transcriptomics Approaches to Understand Stylosanthes scabra, an Orphan Legume from the Brazilian Caatinga.</title>
        <authorList>
            <person name="Ferreira-Neto J.R.C."/>
            <person name="da Silva M.D."/>
            <person name="Binneck E."/>
            <person name="de Melo N.F."/>
            <person name="da Silva R.H."/>
            <person name="de Melo A.L.T.M."/>
            <person name="Pandolfi V."/>
            <person name="Bustamante F.O."/>
            <person name="Brasileiro-Vidal A.C."/>
            <person name="Benko-Iseppon A.M."/>
        </authorList>
    </citation>
    <scope>NUCLEOTIDE SEQUENCE [LARGE SCALE GENOMIC DNA]</scope>
    <source>
        <tissue evidence="11">Leaves</tissue>
    </source>
</reference>
<dbReference type="PANTHER" id="PTHR18896">
    <property type="entry name" value="PHOSPHOLIPASE D"/>
    <property type="match status" value="1"/>
</dbReference>
<dbReference type="PANTHER" id="PTHR18896:SF115">
    <property type="entry name" value="PHOSPHOLIPASE D ALPHA 1"/>
    <property type="match status" value="1"/>
</dbReference>
<evidence type="ECO:0000256" key="3">
    <source>
        <dbReference type="ARBA" id="ARBA00022723"/>
    </source>
</evidence>
<feature type="domain" description="PLD phosphodiesterase" evidence="10">
    <location>
        <begin position="566"/>
        <end position="593"/>
    </location>
</feature>